<dbReference type="EMBL" id="REGN01001820">
    <property type="protein sequence ID" value="RNA32290.1"/>
    <property type="molecule type" value="Genomic_DNA"/>
</dbReference>
<protein>
    <recommendedName>
        <fullName evidence="3">RNA-directed DNA polymerase from mobile element jockey-like</fullName>
    </recommendedName>
</protein>
<accession>A0A3M7S9Q4</accession>
<name>A0A3M7S9Q4_BRAPC</name>
<dbReference type="Proteomes" id="UP000276133">
    <property type="component" value="Unassembled WGS sequence"/>
</dbReference>
<evidence type="ECO:0008006" key="3">
    <source>
        <dbReference type="Google" id="ProtNLM"/>
    </source>
</evidence>
<comment type="caution">
    <text evidence="1">The sequence shown here is derived from an EMBL/GenBank/DDBJ whole genome shotgun (WGS) entry which is preliminary data.</text>
</comment>
<proteinExistence type="predicted"/>
<evidence type="ECO:0000313" key="2">
    <source>
        <dbReference type="Proteomes" id="UP000276133"/>
    </source>
</evidence>
<keyword evidence="2" id="KW-1185">Reference proteome</keyword>
<dbReference type="AlphaFoldDB" id="A0A3M7S9Q4"/>
<evidence type="ECO:0000313" key="1">
    <source>
        <dbReference type="EMBL" id="RNA32290.1"/>
    </source>
</evidence>
<reference evidence="1 2" key="1">
    <citation type="journal article" date="2018" name="Sci. Rep.">
        <title>Genomic signatures of local adaptation to the degree of environmental predictability in rotifers.</title>
        <authorList>
            <person name="Franch-Gras L."/>
            <person name="Hahn C."/>
            <person name="Garcia-Roger E.M."/>
            <person name="Carmona M.J."/>
            <person name="Serra M."/>
            <person name="Gomez A."/>
        </authorList>
    </citation>
    <scope>NUCLEOTIDE SEQUENCE [LARGE SCALE GENOMIC DNA]</scope>
    <source>
        <strain evidence="1">HYR1</strain>
    </source>
</reference>
<sequence length="101" mass="11988">MRTFSVYERAILQKDQNAVCQWIEVWRMGLCADKCKVMHFGRLSARHKYADKSNSNRSNKFSNREEFKVSQIIKAISRPGRPKFLYYPKNICVRLKNLSEK</sequence>
<organism evidence="1 2">
    <name type="scientific">Brachionus plicatilis</name>
    <name type="common">Marine rotifer</name>
    <name type="synonym">Brachionus muelleri</name>
    <dbReference type="NCBI Taxonomy" id="10195"/>
    <lineage>
        <taxon>Eukaryota</taxon>
        <taxon>Metazoa</taxon>
        <taxon>Spiralia</taxon>
        <taxon>Gnathifera</taxon>
        <taxon>Rotifera</taxon>
        <taxon>Eurotatoria</taxon>
        <taxon>Monogononta</taxon>
        <taxon>Pseudotrocha</taxon>
        <taxon>Ploima</taxon>
        <taxon>Brachionidae</taxon>
        <taxon>Brachionus</taxon>
    </lineage>
</organism>
<gene>
    <name evidence="1" type="ORF">BpHYR1_020796</name>
</gene>